<evidence type="ECO:0000313" key="1">
    <source>
        <dbReference type="EMBL" id="ORD93566.1"/>
    </source>
</evidence>
<accession>A0A1Y1S6C0</accession>
<reference evidence="1 2" key="1">
    <citation type="journal article" date="2017" name="Environ. Microbiol.">
        <title>Decay of the glycolytic pathway and adaptation to intranuclear parasitism within Enterocytozoonidae microsporidia.</title>
        <authorList>
            <person name="Wiredu Boakye D."/>
            <person name="Jaroenlak P."/>
            <person name="Prachumwat A."/>
            <person name="Williams T.A."/>
            <person name="Bateman K.S."/>
            <person name="Itsathitphaisarn O."/>
            <person name="Sritunyalucksana K."/>
            <person name="Paszkiewicz K.H."/>
            <person name="Moore K.A."/>
            <person name="Stentiford G.D."/>
            <person name="Williams B.A."/>
        </authorList>
    </citation>
    <scope>NUCLEOTIDE SEQUENCE [LARGE SCALE GENOMIC DNA]</scope>
    <source>
        <strain evidence="1 2">GB1</strain>
    </source>
</reference>
<dbReference type="EMBL" id="LWDP01000067">
    <property type="protein sequence ID" value="ORD93566.1"/>
    <property type="molecule type" value="Genomic_DNA"/>
</dbReference>
<sequence length="59" mass="6520">MLLLFAILTAEESLIFFTADSKVLDPGGLLYEINVHLELIPESSPLPLLLVVSCYSWAI</sequence>
<protein>
    <submittedName>
        <fullName evidence="1">Uncharacterized protein</fullName>
    </submittedName>
</protein>
<proteinExistence type="predicted"/>
<keyword evidence="2" id="KW-1185">Reference proteome</keyword>
<dbReference type="Proteomes" id="UP000192639">
    <property type="component" value="Unassembled WGS sequence"/>
</dbReference>
<name>A0A1Y1S6C0_9MICR</name>
<dbReference type="AlphaFoldDB" id="A0A1Y1S6C0"/>
<comment type="caution">
    <text evidence="1">The sequence shown here is derived from an EMBL/GenBank/DDBJ whole genome shotgun (WGS) entry which is preliminary data.</text>
</comment>
<dbReference type="VEuPathDB" id="MicrosporidiaDB:ECANGB1_2668"/>
<gene>
    <name evidence="1" type="ORF">ECANGB1_2668</name>
</gene>
<organism evidence="1 2">
    <name type="scientific">Enterospora canceri</name>
    <dbReference type="NCBI Taxonomy" id="1081671"/>
    <lineage>
        <taxon>Eukaryota</taxon>
        <taxon>Fungi</taxon>
        <taxon>Fungi incertae sedis</taxon>
        <taxon>Microsporidia</taxon>
        <taxon>Enterocytozoonidae</taxon>
        <taxon>Enterospora</taxon>
    </lineage>
</organism>
<evidence type="ECO:0000313" key="2">
    <source>
        <dbReference type="Proteomes" id="UP000192639"/>
    </source>
</evidence>